<sequence length="145" mass="15896">MGRHGPLRTVVSGATETTSAKGFNGNWLRGPEDVNSMLGHFKGQRRNSDPYTQFRCKNTSSGSPTAAVTKFRGLMNSDYNWLTSNCLTRSVATFRAYSSAMNGLKSGVSVAPNTYYTVYLNYAGWESSIPLRQTPQPWRSLVAAG</sequence>
<dbReference type="Proteomes" id="UP001271274">
    <property type="component" value="Unassembled WGS sequence"/>
</dbReference>
<protein>
    <submittedName>
        <fullName evidence="1">Uncharacterized protein</fullName>
    </submittedName>
</protein>
<organism evidence="1 2">
    <name type="scientific">Streptomyces europaeiscabiei</name>
    <dbReference type="NCBI Taxonomy" id="146819"/>
    <lineage>
        <taxon>Bacteria</taxon>
        <taxon>Bacillati</taxon>
        <taxon>Actinomycetota</taxon>
        <taxon>Actinomycetes</taxon>
        <taxon>Kitasatosporales</taxon>
        <taxon>Streptomycetaceae</taxon>
        <taxon>Streptomyces</taxon>
    </lineage>
</organism>
<keyword evidence="2" id="KW-1185">Reference proteome</keyword>
<comment type="caution">
    <text evidence="1">The sequence shown here is derived from an EMBL/GenBank/DDBJ whole genome shotgun (WGS) entry which is preliminary data.</text>
</comment>
<accession>A0ABU4NV52</accession>
<reference evidence="1 2" key="1">
    <citation type="journal article" date="2023" name="Microb. Genom.">
        <title>Mesoterricola silvestris gen. nov., sp. nov., Mesoterricola sediminis sp. nov., Geothrix oryzae sp. nov., Geothrix edaphica sp. nov., Geothrix rubra sp. nov., and Geothrix limicola sp. nov., six novel members of Acidobacteriota isolated from soils.</title>
        <authorList>
            <person name="Weisberg A.J."/>
            <person name="Pearce E."/>
            <person name="Kramer C.G."/>
            <person name="Chang J.H."/>
            <person name="Clarke C.R."/>
        </authorList>
    </citation>
    <scope>NUCLEOTIDE SEQUENCE [LARGE SCALE GENOMIC DNA]</scope>
    <source>
        <strain evidence="1 2">ID09-01A</strain>
    </source>
</reference>
<dbReference type="EMBL" id="JARAYU010000029">
    <property type="protein sequence ID" value="MDX3706537.1"/>
    <property type="molecule type" value="Genomic_DNA"/>
</dbReference>
<name>A0ABU4NV52_9ACTN</name>
<gene>
    <name evidence="1" type="ORF">PV662_43980</name>
</gene>
<proteinExistence type="predicted"/>
<dbReference type="RefSeq" id="WP_319063722.1">
    <property type="nucleotide sequence ID" value="NZ_JARAYU010000029.1"/>
</dbReference>
<evidence type="ECO:0000313" key="1">
    <source>
        <dbReference type="EMBL" id="MDX3706537.1"/>
    </source>
</evidence>
<evidence type="ECO:0000313" key="2">
    <source>
        <dbReference type="Proteomes" id="UP001271274"/>
    </source>
</evidence>